<dbReference type="Proteomes" id="UP000655994">
    <property type="component" value="Unassembled WGS sequence"/>
</dbReference>
<sequence length="105" mass="11324">MKKIAILQCSSDTNAATEALDVALSLASFDHPVQLILAGEAVNCLLNSPSKRYGMLELLDAEPIAISSESTINIDALPDSLDTVIISANELKQHLDQFDEVLHFS</sequence>
<name>A0A8I1G8H9_9GAMM</name>
<evidence type="ECO:0000313" key="1">
    <source>
        <dbReference type="EMBL" id="MBJ7267728.1"/>
    </source>
</evidence>
<dbReference type="Pfam" id="PF02635">
    <property type="entry name" value="DsrE"/>
    <property type="match status" value="1"/>
</dbReference>
<dbReference type="AlphaFoldDB" id="A0A8I1G8H9"/>
<evidence type="ECO:0000313" key="2">
    <source>
        <dbReference type="EMBL" id="MBJ7316176.1"/>
    </source>
</evidence>
<dbReference type="SUPFAM" id="SSF75169">
    <property type="entry name" value="DsrEFH-like"/>
    <property type="match status" value="1"/>
</dbReference>
<dbReference type="Proteomes" id="UP000621390">
    <property type="component" value="Unassembled WGS sequence"/>
</dbReference>
<evidence type="ECO:0000313" key="4">
    <source>
        <dbReference type="Proteomes" id="UP000655994"/>
    </source>
</evidence>
<organism evidence="2 3">
    <name type="scientific">Idiomarina abyssalis</name>
    <dbReference type="NCBI Taxonomy" id="86102"/>
    <lineage>
        <taxon>Bacteria</taxon>
        <taxon>Pseudomonadati</taxon>
        <taxon>Pseudomonadota</taxon>
        <taxon>Gammaproteobacteria</taxon>
        <taxon>Alteromonadales</taxon>
        <taxon>Idiomarinaceae</taxon>
        <taxon>Idiomarina</taxon>
    </lineage>
</organism>
<dbReference type="Gene3D" id="3.40.1260.10">
    <property type="entry name" value="DsrEFH-like"/>
    <property type="match status" value="1"/>
</dbReference>
<proteinExistence type="predicted"/>
<reference evidence="2 4" key="1">
    <citation type="submission" date="2020-09" db="EMBL/GenBank/DDBJ databases">
        <title>Draft Genomes of Bacterial Isolates from North Pond Shallow Sediments.</title>
        <authorList>
            <person name="Kiel Reese B."/>
            <person name="Mullis M."/>
            <person name="Weisend R.E."/>
        </authorList>
    </citation>
    <scope>NUCLEOTIDE SEQUENCE</scope>
    <source>
        <strain evidence="2">KJE-2</strain>
        <strain evidence="1 4">KJE-3</strain>
    </source>
</reference>
<dbReference type="EMBL" id="JAEMOP010000002">
    <property type="protein sequence ID" value="MBJ7316176.1"/>
    <property type="molecule type" value="Genomic_DNA"/>
</dbReference>
<accession>A0A8I1G8H9</accession>
<protein>
    <submittedName>
        <fullName evidence="2">DsrE family protein</fullName>
    </submittedName>
</protein>
<dbReference type="OrthoDB" id="6240833at2"/>
<dbReference type="InterPro" id="IPR003787">
    <property type="entry name" value="Sulphur_relay_DsrE/F-like"/>
</dbReference>
<comment type="caution">
    <text evidence="2">The sequence shown here is derived from an EMBL/GenBank/DDBJ whole genome shotgun (WGS) entry which is preliminary data.</text>
</comment>
<gene>
    <name evidence="1" type="ORF">JHC10_12350</name>
    <name evidence="2" type="ORF">JHC11_09290</name>
</gene>
<keyword evidence="4" id="KW-1185">Reference proteome</keyword>
<dbReference type="InterPro" id="IPR027396">
    <property type="entry name" value="DsrEFH-like"/>
</dbReference>
<dbReference type="EMBL" id="JAEMOS010000043">
    <property type="protein sequence ID" value="MBJ7267728.1"/>
    <property type="molecule type" value="Genomic_DNA"/>
</dbReference>
<evidence type="ECO:0000313" key="3">
    <source>
        <dbReference type="Proteomes" id="UP000621390"/>
    </source>
</evidence>
<dbReference type="RefSeq" id="WP_054487851.1">
    <property type="nucleotide sequence ID" value="NZ_CAXBHZ010000001.1"/>
</dbReference>